<dbReference type="Proteomes" id="UP000008281">
    <property type="component" value="Unassembled WGS sequence"/>
</dbReference>
<proteinExistence type="predicted"/>
<dbReference type="EMBL" id="DS269031">
    <property type="protein sequence ID" value="EFP07974.1"/>
    <property type="molecule type" value="Genomic_DNA"/>
</dbReference>
<accession>E3NME8</accession>
<gene>
    <name evidence="1" type="ORF">CRE_17650</name>
</gene>
<reference evidence="1" key="1">
    <citation type="submission" date="2007-07" db="EMBL/GenBank/DDBJ databases">
        <title>PCAP assembly of the Caenorhabditis remanei genome.</title>
        <authorList>
            <consortium name="The Caenorhabditis remanei Sequencing Consortium"/>
            <person name="Wilson R.K."/>
        </authorList>
    </citation>
    <scope>NUCLEOTIDE SEQUENCE [LARGE SCALE GENOMIC DNA]</scope>
    <source>
        <strain evidence="1">PB4641</strain>
    </source>
</reference>
<evidence type="ECO:0000313" key="1">
    <source>
        <dbReference type="EMBL" id="EFP07974.1"/>
    </source>
</evidence>
<name>E3NME8_CAERE</name>
<dbReference type="InParanoid" id="E3NME8"/>
<protein>
    <submittedName>
        <fullName evidence="1">Uncharacterized protein</fullName>
    </submittedName>
</protein>
<dbReference type="HOGENOM" id="CLU_1679580_0_0_1"/>
<dbReference type="PANTHER" id="PTHR22744">
    <property type="entry name" value="HELIX LOOP HELIX PROTEIN 21-RELATED"/>
    <property type="match status" value="1"/>
</dbReference>
<dbReference type="PANTHER" id="PTHR22744:SF14">
    <property type="entry name" value="BTB DOMAIN-CONTAINING PROTEIN-RELATED"/>
    <property type="match status" value="1"/>
</dbReference>
<evidence type="ECO:0000313" key="2">
    <source>
        <dbReference type="Proteomes" id="UP000008281"/>
    </source>
</evidence>
<organism evidence="2">
    <name type="scientific">Caenorhabditis remanei</name>
    <name type="common">Caenorhabditis vulgaris</name>
    <dbReference type="NCBI Taxonomy" id="31234"/>
    <lineage>
        <taxon>Eukaryota</taxon>
        <taxon>Metazoa</taxon>
        <taxon>Ecdysozoa</taxon>
        <taxon>Nematoda</taxon>
        <taxon>Chromadorea</taxon>
        <taxon>Rhabditida</taxon>
        <taxon>Rhabditina</taxon>
        <taxon>Rhabditomorpha</taxon>
        <taxon>Rhabditoidea</taxon>
        <taxon>Rhabditidae</taxon>
        <taxon>Peloderinae</taxon>
        <taxon>Caenorhabditis</taxon>
    </lineage>
</organism>
<dbReference type="OrthoDB" id="5862257at2759"/>
<dbReference type="AlphaFoldDB" id="E3NME8"/>
<keyword evidence="2" id="KW-1185">Reference proteome</keyword>
<sequence>MLGAAIEYKSGTYHINGNTNVLETKSHQGIKCVWSGKIPNISVFSFHKINFTWKFDWNKLRNQGVDEITGQIIVRSAFNVFIGTKIDVKLTENNQEVTTDMGITNNTEKVYYQYSLTPHYTSISEKPSYEEMFAPSDQNDTILIVDGKKLHVNKTVS</sequence>